<sequence>MQLKWIDSLEIALELLEKYPEVNPETIRFTDLNEWILALDCFDDDPSHCNERVLEAIQANWIAEK</sequence>
<evidence type="ECO:0000313" key="1">
    <source>
        <dbReference type="EMBL" id="MCL1139842.1"/>
    </source>
</evidence>
<dbReference type="Pfam" id="PF04384">
    <property type="entry name" value="Fe-S_assembly"/>
    <property type="match status" value="1"/>
</dbReference>
<dbReference type="InterPro" id="IPR007479">
    <property type="entry name" value="ISC_FeS_clus_asmbl_IscsX"/>
</dbReference>
<proteinExistence type="predicted"/>
<comment type="caution">
    <text evidence="1">The sequence shown here is derived from an EMBL/GenBank/DDBJ whole genome shotgun (WGS) entry which is preliminary data.</text>
</comment>
<gene>
    <name evidence="1" type="primary">iscX</name>
    <name evidence="1" type="ORF">L2740_14940</name>
</gene>
<dbReference type="PANTHER" id="PTHR37532:SF1">
    <property type="entry name" value="PROTEIN ISCX"/>
    <property type="match status" value="1"/>
</dbReference>
<dbReference type="PIRSF" id="PIRSF039003">
    <property type="entry name" value="IscX"/>
    <property type="match status" value="1"/>
</dbReference>
<dbReference type="NCBIfam" id="TIGR03412">
    <property type="entry name" value="iscX_yfhJ"/>
    <property type="match status" value="1"/>
</dbReference>
<evidence type="ECO:0000313" key="2">
    <source>
        <dbReference type="Proteomes" id="UP001139293"/>
    </source>
</evidence>
<reference evidence="1" key="1">
    <citation type="submission" date="2022-01" db="EMBL/GenBank/DDBJ databases">
        <title>Whole genome-based taxonomy of the Shewanellaceae.</title>
        <authorList>
            <person name="Martin-Rodriguez A.J."/>
        </authorList>
    </citation>
    <scope>NUCLEOTIDE SEQUENCE</scope>
    <source>
        <strain evidence="1">KCTC 23973</strain>
    </source>
</reference>
<protein>
    <submittedName>
        <fullName evidence="1">Fe-S cluster assembly protein IscX</fullName>
    </submittedName>
</protein>
<dbReference type="InterPro" id="IPR036762">
    <property type="entry name" value="IscX-like_sf"/>
</dbReference>
<dbReference type="GO" id="GO:0008198">
    <property type="term" value="F:ferrous iron binding"/>
    <property type="evidence" value="ECO:0007669"/>
    <property type="project" value="TreeGrafter"/>
</dbReference>
<organism evidence="1 2">
    <name type="scientific">Shewanella pneumatophori</name>
    <dbReference type="NCBI Taxonomy" id="314092"/>
    <lineage>
        <taxon>Bacteria</taxon>
        <taxon>Pseudomonadati</taxon>
        <taxon>Pseudomonadota</taxon>
        <taxon>Gammaproteobacteria</taxon>
        <taxon>Alteromonadales</taxon>
        <taxon>Shewanellaceae</taxon>
        <taxon>Shewanella</taxon>
    </lineage>
</organism>
<accession>A0A9X1ZF20</accession>
<dbReference type="SUPFAM" id="SSF140319">
    <property type="entry name" value="IscX-like"/>
    <property type="match status" value="1"/>
</dbReference>
<dbReference type="GO" id="GO:0016226">
    <property type="term" value="P:iron-sulfur cluster assembly"/>
    <property type="evidence" value="ECO:0007669"/>
    <property type="project" value="UniProtKB-UniRule"/>
</dbReference>
<keyword evidence="2" id="KW-1185">Reference proteome</keyword>
<dbReference type="GO" id="GO:0005829">
    <property type="term" value="C:cytosol"/>
    <property type="evidence" value="ECO:0007669"/>
    <property type="project" value="TreeGrafter"/>
</dbReference>
<dbReference type="PANTHER" id="PTHR37532">
    <property type="entry name" value="PROTEIN ISCX"/>
    <property type="match status" value="1"/>
</dbReference>
<name>A0A9X1ZF20_9GAMM</name>
<dbReference type="AlphaFoldDB" id="A0A9X1ZF20"/>
<dbReference type="Gene3D" id="1.10.10.600">
    <property type="entry name" value="IscX-like"/>
    <property type="match status" value="1"/>
</dbReference>
<dbReference type="Proteomes" id="UP001139293">
    <property type="component" value="Unassembled WGS sequence"/>
</dbReference>
<dbReference type="EMBL" id="JAKILB010000009">
    <property type="protein sequence ID" value="MCL1139842.1"/>
    <property type="molecule type" value="Genomic_DNA"/>
</dbReference>
<dbReference type="RefSeq" id="WP_248950959.1">
    <property type="nucleotide sequence ID" value="NZ_JAKILB010000009.1"/>
</dbReference>